<accession>A0AAV7L2D0</accession>
<comment type="caution">
    <text evidence="2">The sequence shown here is derived from an EMBL/GenBank/DDBJ whole genome shotgun (WGS) entry which is preliminary data.</text>
</comment>
<dbReference type="AlphaFoldDB" id="A0AAV7L2D0"/>
<proteinExistence type="predicted"/>
<reference evidence="2" key="1">
    <citation type="journal article" date="2022" name="bioRxiv">
        <title>Sequencing and chromosome-scale assembly of the giantPleurodeles waltlgenome.</title>
        <authorList>
            <person name="Brown T."/>
            <person name="Elewa A."/>
            <person name="Iarovenko S."/>
            <person name="Subramanian E."/>
            <person name="Araus A.J."/>
            <person name="Petzold A."/>
            <person name="Susuki M."/>
            <person name="Suzuki K.-i.T."/>
            <person name="Hayashi T."/>
            <person name="Toyoda A."/>
            <person name="Oliveira C."/>
            <person name="Osipova E."/>
            <person name="Leigh N.D."/>
            <person name="Simon A."/>
            <person name="Yun M.H."/>
        </authorList>
    </citation>
    <scope>NUCLEOTIDE SEQUENCE</scope>
    <source>
        <strain evidence="2">20211129_DDA</strain>
        <tissue evidence="2">Liver</tissue>
    </source>
</reference>
<feature type="non-terminal residue" evidence="2">
    <location>
        <position position="66"/>
    </location>
</feature>
<gene>
    <name evidence="2" type="ORF">NDU88_004955</name>
</gene>
<sequence length="66" mass="7134">PLCQGSIFKAPLPAALPRQSPQRSSHSCSTQAVSSSPLPACSPRQPSVRPRWAPPPRHLKTLSHFP</sequence>
<feature type="compositionally biased region" description="Basic residues" evidence="1">
    <location>
        <begin position="57"/>
        <end position="66"/>
    </location>
</feature>
<evidence type="ECO:0000313" key="2">
    <source>
        <dbReference type="EMBL" id="KAJ1084809.1"/>
    </source>
</evidence>
<feature type="region of interest" description="Disordered" evidence="1">
    <location>
        <begin position="13"/>
        <end position="66"/>
    </location>
</feature>
<name>A0AAV7L2D0_PLEWA</name>
<protein>
    <submittedName>
        <fullName evidence="2">Uncharacterized protein</fullName>
    </submittedName>
</protein>
<feature type="non-terminal residue" evidence="2">
    <location>
        <position position="1"/>
    </location>
</feature>
<evidence type="ECO:0000256" key="1">
    <source>
        <dbReference type="SAM" id="MobiDB-lite"/>
    </source>
</evidence>
<feature type="compositionally biased region" description="Polar residues" evidence="1">
    <location>
        <begin position="19"/>
        <end position="37"/>
    </location>
</feature>
<keyword evidence="3" id="KW-1185">Reference proteome</keyword>
<dbReference type="Proteomes" id="UP001066276">
    <property type="component" value="Chromosome 12"/>
</dbReference>
<dbReference type="EMBL" id="JANPWB010000016">
    <property type="protein sequence ID" value="KAJ1084809.1"/>
    <property type="molecule type" value="Genomic_DNA"/>
</dbReference>
<organism evidence="2 3">
    <name type="scientific">Pleurodeles waltl</name>
    <name type="common">Iberian ribbed newt</name>
    <dbReference type="NCBI Taxonomy" id="8319"/>
    <lineage>
        <taxon>Eukaryota</taxon>
        <taxon>Metazoa</taxon>
        <taxon>Chordata</taxon>
        <taxon>Craniata</taxon>
        <taxon>Vertebrata</taxon>
        <taxon>Euteleostomi</taxon>
        <taxon>Amphibia</taxon>
        <taxon>Batrachia</taxon>
        <taxon>Caudata</taxon>
        <taxon>Salamandroidea</taxon>
        <taxon>Salamandridae</taxon>
        <taxon>Pleurodelinae</taxon>
        <taxon>Pleurodeles</taxon>
    </lineage>
</organism>
<evidence type="ECO:0000313" key="3">
    <source>
        <dbReference type="Proteomes" id="UP001066276"/>
    </source>
</evidence>